<dbReference type="Gene3D" id="1.20.1550.10">
    <property type="entry name" value="DsbB-like"/>
    <property type="match status" value="1"/>
</dbReference>
<comment type="caution">
    <text evidence="13">The sequence shown here is derived from an EMBL/GenBank/DDBJ whole genome shotgun (WGS) entry which is preliminary data.</text>
</comment>
<keyword evidence="14" id="KW-1185">Reference proteome</keyword>
<evidence type="ECO:0000256" key="11">
    <source>
        <dbReference type="ARBA" id="ARBA00023284"/>
    </source>
</evidence>
<name>M0FKD8_9EURY</name>
<evidence type="ECO:0000256" key="9">
    <source>
        <dbReference type="ARBA" id="ARBA00023157"/>
    </source>
</evidence>
<keyword evidence="8 12" id="KW-0472">Membrane</keyword>
<comment type="subcellular location">
    <subcellularLocation>
        <location evidence="1">Membrane</location>
        <topology evidence="1">Multi-pass membrane protein</topology>
    </subcellularLocation>
</comment>
<dbReference type="PANTHER" id="PTHR43469">
    <property type="entry name" value="DISULFIDE FORMATION PROTEIN-RELATED"/>
    <property type="match status" value="1"/>
</dbReference>
<accession>M0FKD8</accession>
<keyword evidence="5" id="KW-0249">Electron transport</keyword>
<evidence type="ECO:0000256" key="3">
    <source>
        <dbReference type="ARBA" id="ARBA00022448"/>
    </source>
</evidence>
<dbReference type="EMBL" id="AOJO01000014">
    <property type="protein sequence ID" value="ELZ59793.1"/>
    <property type="molecule type" value="Genomic_DNA"/>
</dbReference>
<dbReference type="OrthoDB" id="213767at2157"/>
<keyword evidence="3" id="KW-0813">Transport</keyword>
<evidence type="ECO:0000256" key="1">
    <source>
        <dbReference type="ARBA" id="ARBA00004141"/>
    </source>
</evidence>
<evidence type="ECO:0000313" key="13">
    <source>
        <dbReference type="EMBL" id="ELZ59793.1"/>
    </source>
</evidence>
<keyword evidence="6 12" id="KW-1133">Transmembrane helix</keyword>
<evidence type="ECO:0000256" key="7">
    <source>
        <dbReference type="ARBA" id="ARBA00023002"/>
    </source>
</evidence>
<feature type="transmembrane region" description="Helical" evidence="12">
    <location>
        <begin position="40"/>
        <end position="58"/>
    </location>
</feature>
<keyword evidence="9" id="KW-1015">Disulfide bond</keyword>
<dbReference type="InterPro" id="IPR023380">
    <property type="entry name" value="DsbB-like_sf"/>
</dbReference>
<evidence type="ECO:0000256" key="8">
    <source>
        <dbReference type="ARBA" id="ARBA00023136"/>
    </source>
</evidence>
<dbReference type="InterPro" id="IPR012187">
    <property type="entry name" value="Disulphide_bond_form_BdbC"/>
</dbReference>
<evidence type="ECO:0000256" key="2">
    <source>
        <dbReference type="ARBA" id="ARBA00007602"/>
    </source>
</evidence>
<evidence type="ECO:0000256" key="10">
    <source>
        <dbReference type="ARBA" id="ARBA00023186"/>
    </source>
</evidence>
<gene>
    <name evidence="13" type="ORF">C467_02971</name>
</gene>
<dbReference type="Proteomes" id="UP000011689">
    <property type="component" value="Unassembled WGS sequence"/>
</dbReference>
<dbReference type="PATRIC" id="fig|1227481.4.peg.567"/>
<evidence type="ECO:0000313" key="14">
    <source>
        <dbReference type="Proteomes" id="UP000011689"/>
    </source>
</evidence>
<dbReference type="STRING" id="1227481.C467_02971"/>
<dbReference type="GO" id="GO:0006457">
    <property type="term" value="P:protein folding"/>
    <property type="evidence" value="ECO:0007669"/>
    <property type="project" value="InterPro"/>
</dbReference>
<evidence type="ECO:0000256" key="12">
    <source>
        <dbReference type="SAM" id="Phobius"/>
    </source>
</evidence>
<keyword evidence="4 12" id="KW-0812">Transmembrane</keyword>
<evidence type="ECO:0000256" key="6">
    <source>
        <dbReference type="ARBA" id="ARBA00022989"/>
    </source>
</evidence>
<proteinExistence type="inferred from homology"/>
<dbReference type="RefSeq" id="WP_008581651.1">
    <property type="nucleotide sequence ID" value="NZ_AOJO01000014.1"/>
</dbReference>
<comment type="similarity">
    <text evidence="2">Belongs to the DsbB family. BdbC subfamily.</text>
</comment>
<protein>
    <submittedName>
        <fullName evidence="13">Disulfide bond formation protein DsbB</fullName>
    </submittedName>
</protein>
<feature type="transmembrane region" description="Helical" evidence="12">
    <location>
        <begin position="70"/>
        <end position="89"/>
    </location>
</feature>
<evidence type="ECO:0000256" key="4">
    <source>
        <dbReference type="ARBA" id="ARBA00022692"/>
    </source>
</evidence>
<organism evidence="13 14">
    <name type="scientific">Halorubrum hochstenium ATCC 700873</name>
    <dbReference type="NCBI Taxonomy" id="1227481"/>
    <lineage>
        <taxon>Archaea</taxon>
        <taxon>Methanobacteriati</taxon>
        <taxon>Methanobacteriota</taxon>
        <taxon>Stenosarchaea group</taxon>
        <taxon>Halobacteria</taxon>
        <taxon>Halobacteriales</taxon>
        <taxon>Haloferacaceae</taxon>
        <taxon>Halorubrum</taxon>
    </lineage>
</organism>
<evidence type="ECO:0000256" key="5">
    <source>
        <dbReference type="ARBA" id="ARBA00022982"/>
    </source>
</evidence>
<keyword evidence="7" id="KW-0560">Oxidoreductase</keyword>
<dbReference type="GeneID" id="72712441"/>
<dbReference type="SUPFAM" id="SSF158442">
    <property type="entry name" value="DsbB-like"/>
    <property type="match status" value="1"/>
</dbReference>
<dbReference type="AlphaFoldDB" id="M0FKD8"/>
<dbReference type="GO" id="GO:0015035">
    <property type="term" value="F:protein-disulfide reductase activity"/>
    <property type="evidence" value="ECO:0007669"/>
    <property type="project" value="InterPro"/>
</dbReference>
<dbReference type="PANTHER" id="PTHR43469:SF1">
    <property type="entry name" value="SPBETA PROPHAGE-DERIVED DISULFIDE BOND FORMATION PROTEIN B"/>
    <property type="match status" value="1"/>
</dbReference>
<reference evidence="13 14" key="1">
    <citation type="journal article" date="2014" name="PLoS Genet.">
        <title>Phylogenetically driven sequencing of extremely halophilic archaea reveals strategies for static and dynamic osmo-response.</title>
        <authorList>
            <person name="Becker E.A."/>
            <person name="Seitzer P.M."/>
            <person name="Tritt A."/>
            <person name="Larsen D."/>
            <person name="Krusor M."/>
            <person name="Yao A.I."/>
            <person name="Wu D."/>
            <person name="Madern D."/>
            <person name="Eisen J.A."/>
            <person name="Darling A.E."/>
            <person name="Facciotti M.T."/>
        </authorList>
    </citation>
    <scope>NUCLEOTIDE SEQUENCE [LARGE SCALE GENOMIC DNA]</scope>
    <source>
        <strain evidence="13 14">ATCC 700873</strain>
    </source>
</reference>
<feature type="transmembrane region" description="Helical" evidence="12">
    <location>
        <begin position="109"/>
        <end position="130"/>
    </location>
</feature>
<dbReference type="GO" id="GO:0016020">
    <property type="term" value="C:membrane"/>
    <property type="evidence" value="ECO:0007669"/>
    <property type="project" value="UniProtKB-SubCell"/>
</dbReference>
<keyword evidence="10" id="KW-0143">Chaperone</keyword>
<keyword evidence="11" id="KW-0676">Redox-active center</keyword>
<sequence length="136" mass="14082">MTGGRSAATAWLSAATAVATLATAGSLWFSLGLGLTPCDLCWYQRIAMYPLVVVLGVAAVEERPAVARTALPLVAVGLGLAVYHSYLQATLAECTVGGPCATVLWRSPLVGLSIPNLSLVAFGVLAVLLVGMRRRV</sequence>
<dbReference type="InterPro" id="IPR003752">
    <property type="entry name" value="DiS_bond_form_DsbB/BdbC"/>
</dbReference>
<dbReference type="Pfam" id="PF02600">
    <property type="entry name" value="DsbB"/>
    <property type="match status" value="1"/>
</dbReference>